<proteinExistence type="predicted"/>
<accession>A0ABW2UFM0</accession>
<reference evidence="3" key="1">
    <citation type="journal article" date="2019" name="Int. J. Syst. Evol. Microbiol.">
        <title>The Global Catalogue of Microorganisms (GCM) 10K type strain sequencing project: providing services to taxonomists for standard genome sequencing and annotation.</title>
        <authorList>
            <consortium name="The Broad Institute Genomics Platform"/>
            <consortium name="The Broad Institute Genome Sequencing Center for Infectious Disease"/>
            <person name="Wu L."/>
            <person name="Ma J."/>
        </authorList>
    </citation>
    <scope>NUCLEOTIDE SEQUENCE [LARGE SCALE GENOMIC DNA]</scope>
    <source>
        <strain evidence="3">CGMCC 1.12750</strain>
    </source>
</reference>
<evidence type="ECO:0000313" key="2">
    <source>
        <dbReference type="EMBL" id="MFC7703482.1"/>
    </source>
</evidence>
<comment type="caution">
    <text evidence="2">The sequence shown here is derived from an EMBL/GenBank/DDBJ whole genome shotgun (WGS) entry which is preliminary data.</text>
</comment>
<sequence>MTDLAELEGRITMALDRIALGLEALPSVPASSGSAEQDLPVLQQALEAERDESNRLAREIEDLRHHLAQQDGASEERARLAAQLEVHGREIQRLRRANGHVRQVIGRLRAALEARVSDPQLVNEAMAAELEALQAARSVDLAEIDEILAELDPLVEGGPARG</sequence>
<keyword evidence="3" id="KW-1185">Reference proteome</keyword>
<dbReference type="Proteomes" id="UP001596516">
    <property type="component" value="Unassembled WGS sequence"/>
</dbReference>
<dbReference type="RefSeq" id="WP_377399859.1">
    <property type="nucleotide sequence ID" value="NZ_JBHTFQ010000002.1"/>
</dbReference>
<protein>
    <submittedName>
        <fullName evidence="2">Uncharacterized protein</fullName>
    </submittedName>
</protein>
<feature type="coiled-coil region" evidence="1">
    <location>
        <begin position="43"/>
        <end position="97"/>
    </location>
</feature>
<name>A0ABW2UFM0_9RHOB</name>
<evidence type="ECO:0000313" key="3">
    <source>
        <dbReference type="Proteomes" id="UP001596516"/>
    </source>
</evidence>
<evidence type="ECO:0000256" key="1">
    <source>
        <dbReference type="SAM" id="Coils"/>
    </source>
</evidence>
<organism evidence="2 3">
    <name type="scientific">Plastorhodobacter daqingensis</name>
    <dbReference type="NCBI Taxonomy" id="1387281"/>
    <lineage>
        <taxon>Bacteria</taxon>
        <taxon>Pseudomonadati</taxon>
        <taxon>Pseudomonadota</taxon>
        <taxon>Alphaproteobacteria</taxon>
        <taxon>Rhodobacterales</taxon>
        <taxon>Paracoccaceae</taxon>
        <taxon>Plastorhodobacter</taxon>
    </lineage>
</organism>
<dbReference type="EMBL" id="JBHTFQ010000002">
    <property type="protein sequence ID" value="MFC7703482.1"/>
    <property type="molecule type" value="Genomic_DNA"/>
</dbReference>
<keyword evidence="1" id="KW-0175">Coiled coil</keyword>
<gene>
    <name evidence="2" type="ORF">ACFQXB_04660</name>
</gene>